<feature type="compositionally biased region" description="Basic residues" evidence="1">
    <location>
        <begin position="20"/>
        <end position="31"/>
    </location>
</feature>
<organism evidence="2 3">
    <name type="scientific">Rotaria magnacalcarata</name>
    <dbReference type="NCBI Taxonomy" id="392030"/>
    <lineage>
        <taxon>Eukaryota</taxon>
        <taxon>Metazoa</taxon>
        <taxon>Spiralia</taxon>
        <taxon>Gnathifera</taxon>
        <taxon>Rotifera</taxon>
        <taxon>Eurotatoria</taxon>
        <taxon>Bdelloidea</taxon>
        <taxon>Philodinida</taxon>
        <taxon>Philodinidae</taxon>
        <taxon>Rotaria</taxon>
    </lineage>
</organism>
<dbReference type="EMBL" id="CAJOBF010002790">
    <property type="protein sequence ID" value="CAF4056149.1"/>
    <property type="molecule type" value="Genomic_DNA"/>
</dbReference>
<evidence type="ECO:0000313" key="2">
    <source>
        <dbReference type="EMBL" id="CAF4056149.1"/>
    </source>
</evidence>
<feature type="region of interest" description="Disordered" evidence="1">
    <location>
        <begin position="1"/>
        <end position="38"/>
    </location>
</feature>
<gene>
    <name evidence="2" type="ORF">UXM345_LOCUS19536</name>
</gene>
<feature type="non-terminal residue" evidence="2">
    <location>
        <position position="1"/>
    </location>
</feature>
<evidence type="ECO:0000256" key="1">
    <source>
        <dbReference type="SAM" id="MobiDB-lite"/>
    </source>
</evidence>
<accession>A0A819S5S5</accession>
<comment type="caution">
    <text evidence="2">The sequence shown here is derived from an EMBL/GenBank/DDBJ whole genome shotgun (WGS) entry which is preliminary data.</text>
</comment>
<dbReference type="AlphaFoldDB" id="A0A819S5S5"/>
<sequence>MENDDFTQEDFTFDDESSNKKKNPKGKKKNKSSGFQSF</sequence>
<reference evidence="2" key="1">
    <citation type="submission" date="2021-02" db="EMBL/GenBank/DDBJ databases">
        <authorList>
            <person name="Nowell W R."/>
        </authorList>
    </citation>
    <scope>NUCLEOTIDE SEQUENCE</scope>
</reference>
<dbReference type="Proteomes" id="UP000663842">
    <property type="component" value="Unassembled WGS sequence"/>
</dbReference>
<name>A0A819S5S5_9BILA</name>
<proteinExistence type="predicted"/>
<evidence type="ECO:0000313" key="3">
    <source>
        <dbReference type="Proteomes" id="UP000663842"/>
    </source>
</evidence>
<protein>
    <submittedName>
        <fullName evidence="2">Uncharacterized protein</fullName>
    </submittedName>
</protein>
<feature type="compositionally biased region" description="Acidic residues" evidence="1">
    <location>
        <begin position="1"/>
        <end position="16"/>
    </location>
</feature>